<evidence type="ECO:0000256" key="1">
    <source>
        <dbReference type="SAM" id="Phobius"/>
    </source>
</evidence>
<organism evidence="2 4">
    <name type="scientific">Mycolicibacterium diernhoferi</name>
    <dbReference type="NCBI Taxonomy" id="1801"/>
    <lineage>
        <taxon>Bacteria</taxon>
        <taxon>Bacillati</taxon>
        <taxon>Actinomycetota</taxon>
        <taxon>Actinomycetes</taxon>
        <taxon>Mycobacteriales</taxon>
        <taxon>Mycobacteriaceae</taxon>
        <taxon>Mycolicibacterium</taxon>
    </lineage>
</organism>
<keyword evidence="1" id="KW-1133">Transmembrane helix</keyword>
<feature type="transmembrane region" description="Helical" evidence="1">
    <location>
        <begin position="20"/>
        <end position="41"/>
    </location>
</feature>
<dbReference type="RefSeq" id="WP_073853851.1">
    <property type="nucleotide sequence ID" value="NZ_BAAATC010000018.1"/>
</dbReference>
<dbReference type="Proteomes" id="UP000191039">
    <property type="component" value="Unassembled WGS sequence"/>
</dbReference>
<name>A0A1Q4HLR7_9MYCO</name>
<reference evidence="3 5" key="2">
    <citation type="submission" date="2017-10" db="EMBL/GenBank/DDBJ databases">
        <title>The new phylogeny of genus Mycobacterium.</title>
        <authorList>
            <person name="Tortoli E."/>
            <person name="Trovato A."/>
            <person name="Cirillo D.M."/>
        </authorList>
    </citation>
    <scope>NUCLEOTIDE SEQUENCE [LARGE SCALE GENOMIC DNA]</scope>
    <source>
        <strain evidence="3 5">IP141170001</strain>
    </source>
</reference>
<gene>
    <name evidence="2" type="ORF">BV510_04495</name>
    <name evidence="3" type="ORF">CRI78_23395</name>
</gene>
<evidence type="ECO:0000313" key="2">
    <source>
        <dbReference type="EMBL" id="OPE55553.1"/>
    </source>
</evidence>
<proteinExistence type="predicted"/>
<keyword evidence="5" id="KW-1185">Reference proteome</keyword>
<comment type="caution">
    <text evidence="2">The sequence shown here is derived from an EMBL/GenBank/DDBJ whole genome shotgun (WGS) entry which is preliminary data.</text>
</comment>
<evidence type="ECO:0000313" key="3">
    <source>
        <dbReference type="EMBL" id="PEG52087.1"/>
    </source>
</evidence>
<keyword evidence="1" id="KW-0472">Membrane</keyword>
<sequence>MRPPTGRDPGAAQAHQHVLTGFLTTASILIFILAGVGVFVATDKLDEVRQAQETQDADRLNTIQQCAQALAAKKTHPEITLTLPLVCTALPE</sequence>
<protein>
    <submittedName>
        <fullName evidence="2">Uncharacterized protein</fullName>
    </submittedName>
</protein>
<evidence type="ECO:0000313" key="5">
    <source>
        <dbReference type="Proteomes" id="UP000220340"/>
    </source>
</evidence>
<dbReference type="AlphaFoldDB" id="A0A1Q4HLR7"/>
<keyword evidence="1" id="KW-0812">Transmembrane</keyword>
<dbReference type="EMBL" id="PDCR01000037">
    <property type="protein sequence ID" value="PEG52087.1"/>
    <property type="molecule type" value="Genomic_DNA"/>
</dbReference>
<reference evidence="2 4" key="1">
    <citation type="submission" date="2016-09" db="EMBL/GenBank/DDBJ databases">
        <title>genome sequences of unsequenced Mycobacteria.</title>
        <authorList>
            <person name="Greninger A.L."/>
            <person name="Jerome K.R."/>
            <person name="Mcnair B."/>
            <person name="Wallis C."/>
            <person name="Fang F."/>
        </authorList>
    </citation>
    <scope>NUCLEOTIDE SEQUENCE [LARGE SCALE GENOMIC DNA]</scope>
    <source>
        <strain evidence="2 4">BM1</strain>
    </source>
</reference>
<evidence type="ECO:0000313" key="4">
    <source>
        <dbReference type="Proteomes" id="UP000191039"/>
    </source>
</evidence>
<dbReference type="Proteomes" id="UP000220340">
    <property type="component" value="Unassembled WGS sequence"/>
</dbReference>
<accession>A0A1Q4HLR7</accession>
<dbReference type="EMBL" id="MIJD01000027">
    <property type="protein sequence ID" value="OPE55553.1"/>
    <property type="molecule type" value="Genomic_DNA"/>
</dbReference>